<dbReference type="EMBL" id="JBEXIP010000024">
    <property type="protein sequence ID" value="MET8436249.1"/>
    <property type="molecule type" value="Genomic_DNA"/>
</dbReference>
<evidence type="ECO:0000256" key="3">
    <source>
        <dbReference type="ARBA" id="ARBA00012733"/>
    </source>
</evidence>
<sequence>MGDKARGSKRGCTVSIPYRSGSGGYASYRIPAVVRTRGGTLLAFAEGRVGGRADSGDIDVVVRRSRDEGCTWGPLQVVSAGRGDTRGNPAPVVDPRTGDIVLVTSYNSGEVTEAQILRGEAADEESRRVFVQTSQDEGQSFSELREITSAVKRANWRWYATGPGHAVALTRGEHARRLVVPANHSAAPSAGSGDTGQEPKYYGAHAIYSDDSGRSWHLGFVDDAYEGAVNANESAAAQLPDGRLYFSARDQRGTSPGNRLDAYSGDDGASLDRPYAVQPTLGDVPMVQGSVLQLNGSQGGLLFSGPSVPSGRVGMALWCSADGGRSFRKALTLSSRKAGYSDLVQLDDRTVGILYETGDNGPYEEITFRRIPVRSLGGKGAPSRQ</sequence>
<dbReference type="RefSeq" id="WP_356711248.1">
    <property type="nucleotide sequence ID" value="NZ_JBEXIP010000024.1"/>
</dbReference>
<accession>A0ABV2UFN9</accession>
<comment type="catalytic activity">
    <reaction evidence="1">
        <text>Hydrolysis of alpha-(2-&gt;3)-, alpha-(2-&gt;6)-, alpha-(2-&gt;8)- glycosidic linkages of terminal sialic acid residues in oligosaccharides, glycoproteins, glycolipids, colominic acid and synthetic substrates.</text>
        <dbReference type="EC" id="3.2.1.18"/>
    </reaction>
</comment>
<dbReference type="EC" id="3.2.1.18" evidence="3"/>
<proteinExistence type="inferred from homology"/>
<dbReference type="PANTHER" id="PTHR10628">
    <property type="entry name" value="SIALIDASE"/>
    <property type="match status" value="1"/>
</dbReference>
<evidence type="ECO:0000313" key="5">
    <source>
        <dbReference type="EMBL" id="MET8436249.1"/>
    </source>
</evidence>
<evidence type="ECO:0000313" key="6">
    <source>
        <dbReference type="Proteomes" id="UP001550044"/>
    </source>
</evidence>
<dbReference type="GO" id="GO:0016798">
    <property type="term" value="F:hydrolase activity, acting on glycosyl bonds"/>
    <property type="evidence" value="ECO:0007669"/>
    <property type="project" value="UniProtKB-KW"/>
</dbReference>
<reference evidence="5 6" key="1">
    <citation type="submission" date="2024-06" db="EMBL/GenBank/DDBJ databases">
        <title>The Natural Products Discovery Center: Release of the First 8490 Sequenced Strains for Exploring Actinobacteria Biosynthetic Diversity.</title>
        <authorList>
            <person name="Kalkreuter E."/>
            <person name="Kautsar S.A."/>
            <person name="Yang D."/>
            <person name="Bader C.D."/>
            <person name="Teijaro C.N."/>
            <person name="Fluegel L."/>
            <person name="Davis C.M."/>
            <person name="Simpson J.R."/>
            <person name="Lauterbach L."/>
            <person name="Steele A.D."/>
            <person name="Gui C."/>
            <person name="Meng S."/>
            <person name="Li G."/>
            <person name="Viehrig K."/>
            <person name="Ye F."/>
            <person name="Su P."/>
            <person name="Kiefer A.F."/>
            <person name="Nichols A."/>
            <person name="Cepeda A.J."/>
            <person name="Yan W."/>
            <person name="Fan B."/>
            <person name="Jiang Y."/>
            <person name="Adhikari A."/>
            <person name="Zheng C.-J."/>
            <person name="Schuster L."/>
            <person name="Cowan T.M."/>
            <person name="Smanski M.J."/>
            <person name="Chevrette M.G."/>
            <person name="De Carvalho L.P.S."/>
            <person name="Shen B."/>
        </authorList>
    </citation>
    <scope>NUCLEOTIDE SEQUENCE [LARGE SCALE GENOMIC DNA]</scope>
    <source>
        <strain evidence="5 6">NPDC005137</strain>
    </source>
</reference>
<name>A0ABV2UFN9_9ACTN</name>
<protein>
    <recommendedName>
        <fullName evidence="3">exo-alpha-sialidase</fullName>
        <ecNumber evidence="3">3.2.1.18</ecNumber>
    </recommendedName>
</protein>
<comment type="similarity">
    <text evidence="2">Belongs to the glycosyl hydrolase 33 family.</text>
</comment>
<comment type="caution">
    <text evidence="5">The sequence shown here is derived from an EMBL/GenBank/DDBJ whole genome shotgun (WGS) entry which is preliminary data.</text>
</comment>
<dbReference type="InterPro" id="IPR036278">
    <property type="entry name" value="Sialidase_sf"/>
</dbReference>
<feature type="domain" description="Sialidase" evidence="4">
    <location>
        <begin position="39"/>
        <end position="351"/>
    </location>
</feature>
<evidence type="ECO:0000259" key="4">
    <source>
        <dbReference type="Pfam" id="PF13088"/>
    </source>
</evidence>
<organism evidence="5 6">
    <name type="scientific">Streptomyces sp. 900116325</name>
    <dbReference type="NCBI Taxonomy" id="3154295"/>
    <lineage>
        <taxon>Bacteria</taxon>
        <taxon>Bacillati</taxon>
        <taxon>Actinomycetota</taxon>
        <taxon>Actinomycetes</taxon>
        <taxon>Kitasatosporales</taxon>
        <taxon>Streptomycetaceae</taxon>
        <taxon>Streptomyces</taxon>
    </lineage>
</organism>
<dbReference type="InterPro" id="IPR026856">
    <property type="entry name" value="Sialidase_fam"/>
</dbReference>
<dbReference type="InterPro" id="IPR011040">
    <property type="entry name" value="Sialidase"/>
</dbReference>
<evidence type="ECO:0000256" key="1">
    <source>
        <dbReference type="ARBA" id="ARBA00000427"/>
    </source>
</evidence>
<keyword evidence="5" id="KW-0326">Glycosidase</keyword>
<dbReference type="Pfam" id="PF13088">
    <property type="entry name" value="BNR_2"/>
    <property type="match status" value="1"/>
</dbReference>
<dbReference type="Proteomes" id="UP001550044">
    <property type="component" value="Unassembled WGS sequence"/>
</dbReference>
<dbReference type="Gene3D" id="2.120.10.10">
    <property type="match status" value="1"/>
</dbReference>
<keyword evidence="5" id="KW-0378">Hydrolase</keyword>
<keyword evidence="6" id="KW-1185">Reference proteome</keyword>
<gene>
    <name evidence="5" type="ORF">ABZV61_26400</name>
</gene>
<dbReference type="CDD" id="cd15482">
    <property type="entry name" value="Sialidase_non-viral"/>
    <property type="match status" value="1"/>
</dbReference>
<dbReference type="PANTHER" id="PTHR10628:SF30">
    <property type="entry name" value="EXO-ALPHA-SIALIDASE"/>
    <property type="match status" value="1"/>
</dbReference>
<dbReference type="SUPFAM" id="SSF50939">
    <property type="entry name" value="Sialidases"/>
    <property type="match status" value="1"/>
</dbReference>
<evidence type="ECO:0000256" key="2">
    <source>
        <dbReference type="ARBA" id="ARBA00009348"/>
    </source>
</evidence>